<accession>A0A0X1U6T6</accession>
<feature type="binding site" evidence="5">
    <location>
        <position position="87"/>
    </location>
    <ligand>
        <name>Mn(2+)</name>
        <dbReference type="ChEBI" id="CHEBI:29035"/>
    </ligand>
</feature>
<evidence type="ECO:0000313" key="12">
    <source>
        <dbReference type="Proteomes" id="UP000184204"/>
    </source>
</evidence>
<evidence type="ECO:0000313" key="11">
    <source>
        <dbReference type="Proteomes" id="UP000068026"/>
    </source>
</evidence>
<keyword evidence="4 6" id="KW-0560">Oxidoreductase</keyword>
<dbReference type="GO" id="GO:0046872">
    <property type="term" value="F:metal ion binding"/>
    <property type="evidence" value="ECO:0007669"/>
    <property type="project" value="UniProtKB-KW"/>
</dbReference>
<dbReference type="EMBL" id="CP014223">
    <property type="protein sequence ID" value="AMJ40656.1"/>
    <property type="molecule type" value="Genomic_DNA"/>
</dbReference>
<dbReference type="InterPro" id="IPR019832">
    <property type="entry name" value="Mn/Fe_SOD_C"/>
</dbReference>
<dbReference type="SUPFAM" id="SSF54719">
    <property type="entry name" value="Fe,Mn superoxide dismutase (SOD), C-terminal domain"/>
    <property type="match status" value="1"/>
</dbReference>
<dbReference type="InterPro" id="IPR019833">
    <property type="entry name" value="Mn/Fe_SOD_BS"/>
</dbReference>
<dbReference type="GO" id="GO:0005737">
    <property type="term" value="C:cytoplasm"/>
    <property type="evidence" value="ECO:0007669"/>
    <property type="project" value="TreeGrafter"/>
</dbReference>
<keyword evidence="11" id="KW-1185">Reference proteome</keyword>
<evidence type="ECO:0000313" key="9">
    <source>
        <dbReference type="EMBL" id="AMJ40656.1"/>
    </source>
</evidence>
<reference evidence="9 11" key="1">
    <citation type="journal article" date="2016" name="Genome Announc.">
        <title>Complete Genome Sequence of the Amino Acid-Fermenting Clostridium propionicum X2 (DSM 1682).</title>
        <authorList>
            <person name="Poehlein A."/>
            <person name="Schlien K."/>
            <person name="Chowdhury N.P."/>
            <person name="Gottschalk G."/>
            <person name="Buckel W."/>
            <person name="Daniel R."/>
        </authorList>
    </citation>
    <scope>NUCLEOTIDE SEQUENCE [LARGE SCALE GENOMIC DNA]</scope>
    <source>
        <strain evidence="9 11">X2</strain>
    </source>
</reference>
<dbReference type="PANTHER" id="PTHR43595:SF2">
    <property type="entry name" value="SMALL RIBOSOMAL SUBUNIT PROTEIN MS42"/>
    <property type="match status" value="1"/>
</dbReference>
<comment type="similarity">
    <text evidence="1 6">Belongs to the iron/manganese superoxide dismutase family.</text>
</comment>
<dbReference type="PIRSF" id="PIRSF000349">
    <property type="entry name" value="SODismutase"/>
    <property type="match status" value="1"/>
</dbReference>
<dbReference type="Gene3D" id="1.10.287.990">
    <property type="entry name" value="Fe,Mn superoxide dismutase (SOD) domain"/>
    <property type="match status" value="1"/>
</dbReference>
<dbReference type="PANTHER" id="PTHR43595">
    <property type="entry name" value="37S RIBOSOMAL PROTEIN S26, MITOCHONDRIAL"/>
    <property type="match status" value="1"/>
</dbReference>
<reference evidence="10" key="3">
    <citation type="submission" date="2016-11" db="EMBL/GenBank/DDBJ databases">
        <authorList>
            <person name="Varghese N."/>
            <person name="Submissions S."/>
        </authorList>
    </citation>
    <scope>NUCLEOTIDE SEQUENCE</scope>
    <source>
        <strain evidence="10">DSM 1682</strain>
    </source>
</reference>
<reference evidence="11" key="2">
    <citation type="submission" date="2016-01" db="EMBL/GenBank/DDBJ databases">
        <authorList>
            <person name="Poehlein A."/>
            <person name="Schlien K."/>
            <person name="Gottschalk G."/>
            <person name="Buckel W."/>
            <person name="Daniel R."/>
        </authorList>
    </citation>
    <scope>NUCLEOTIDE SEQUENCE [LARGE SCALE GENOMIC DNA]</scope>
    <source>
        <strain evidence="11">X2</strain>
    </source>
</reference>
<keyword evidence="3 5" id="KW-0479">Metal-binding</keyword>
<reference evidence="12" key="4">
    <citation type="submission" date="2016-11" db="EMBL/GenBank/DDBJ databases">
        <authorList>
            <person name="Jaros S."/>
            <person name="Januszkiewicz K."/>
            <person name="Wedrychowicz H."/>
        </authorList>
    </citation>
    <scope>NUCLEOTIDE SEQUENCE [LARGE SCALE GENOMIC DNA]</scope>
    <source>
        <strain evidence="12">DSM 1682</strain>
    </source>
</reference>
<feature type="binding site" evidence="5">
    <location>
        <position position="173"/>
    </location>
    <ligand>
        <name>Mn(2+)</name>
        <dbReference type="ChEBI" id="CHEBI:29035"/>
    </ligand>
</feature>
<dbReference type="Proteomes" id="UP000184204">
    <property type="component" value="Unassembled WGS sequence"/>
</dbReference>
<feature type="binding site" evidence="5">
    <location>
        <position position="32"/>
    </location>
    <ligand>
        <name>Mn(2+)</name>
        <dbReference type="ChEBI" id="CHEBI:29035"/>
    </ligand>
</feature>
<dbReference type="Proteomes" id="UP000068026">
    <property type="component" value="Chromosome"/>
</dbReference>
<comment type="function">
    <text evidence="6">Destroys radicals which are normally produced within the cells and which are toxic to biological systems.</text>
</comment>
<sequence length="221" mass="25928">MENDKYPYVNLPLPYAYDALEPFIDAQTMEIHHDKYLQNYINNLNNTIKDYPELQQLTLEELIRNAVYLLDPLRIPIQNNGGGVYNHRIYFNGLQPPTGVRPQGRLIDMIEAQFGSLDNFLIVFKTEALKIFGSGYTWLVFDNGKLRIITMPNQNSPLLLNYCPIIALDVWEHAYFLKHYYMRGAYIDDWMQVINWDVANQNYMECLSNFNKEDVITDVNE</sequence>
<dbReference type="InterPro" id="IPR001189">
    <property type="entry name" value="Mn/Fe_SOD"/>
</dbReference>
<dbReference type="InterPro" id="IPR019831">
    <property type="entry name" value="Mn/Fe_SOD_N"/>
</dbReference>
<evidence type="ECO:0000259" key="8">
    <source>
        <dbReference type="Pfam" id="PF02777"/>
    </source>
</evidence>
<feature type="binding site" evidence="5">
    <location>
        <position position="169"/>
    </location>
    <ligand>
        <name>Mn(2+)</name>
        <dbReference type="ChEBI" id="CHEBI:29035"/>
    </ligand>
</feature>
<comment type="catalytic activity">
    <reaction evidence="6">
        <text>2 superoxide + 2 H(+) = H2O2 + O2</text>
        <dbReference type="Rhea" id="RHEA:20696"/>
        <dbReference type="ChEBI" id="CHEBI:15378"/>
        <dbReference type="ChEBI" id="CHEBI:15379"/>
        <dbReference type="ChEBI" id="CHEBI:16240"/>
        <dbReference type="ChEBI" id="CHEBI:18421"/>
        <dbReference type="EC" id="1.15.1.1"/>
    </reaction>
</comment>
<dbReference type="InterPro" id="IPR036314">
    <property type="entry name" value="SOD_C_sf"/>
</dbReference>
<dbReference type="PROSITE" id="PS00088">
    <property type="entry name" value="SOD_MN"/>
    <property type="match status" value="1"/>
</dbReference>
<evidence type="ECO:0000256" key="3">
    <source>
        <dbReference type="ARBA" id="ARBA00022723"/>
    </source>
</evidence>
<feature type="domain" description="Manganese/iron superoxide dismutase C-terminal" evidence="8">
    <location>
        <begin position="102"/>
        <end position="201"/>
    </location>
</feature>
<dbReference type="EMBL" id="FQUA01000010">
    <property type="protein sequence ID" value="SHE90810.1"/>
    <property type="molecule type" value="Genomic_DNA"/>
</dbReference>
<evidence type="ECO:0000256" key="5">
    <source>
        <dbReference type="PIRSR" id="PIRSR000349-1"/>
    </source>
</evidence>
<dbReference type="OrthoDB" id="9803125at2"/>
<dbReference type="Pfam" id="PF00081">
    <property type="entry name" value="Sod_Fe_N"/>
    <property type="match status" value="1"/>
</dbReference>
<dbReference type="InterPro" id="IPR036324">
    <property type="entry name" value="Mn/Fe_SOD_N_sf"/>
</dbReference>
<dbReference type="AlphaFoldDB" id="A0A0X1U6T6"/>
<name>A0A0X1U6T6_ANAPI</name>
<dbReference type="EC" id="1.15.1.1" evidence="2 6"/>
<evidence type="ECO:0000256" key="1">
    <source>
        <dbReference type="ARBA" id="ARBA00008714"/>
    </source>
</evidence>
<dbReference type="Gene3D" id="3.55.40.20">
    <property type="entry name" value="Iron/manganese superoxide dismutase, C-terminal domain"/>
    <property type="match status" value="1"/>
</dbReference>
<dbReference type="Pfam" id="PF02777">
    <property type="entry name" value="Sod_Fe_C"/>
    <property type="match status" value="1"/>
</dbReference>
<evidence type="ECO:0000256" key="2">
    <source>
        <dbReference type="ARBA" id="ARBA00012682"/>
    </source>
</evidence>
<organism evidence="10 12">
    <name type="scientific">Anaerotignum propionicum DSM 1682</name>
    <dbReference type="NCBI Taxonomy" id="991789"/>
    <lineage>
        <taxon>Bacteria</taxon>
        <taxon>Bacillati</taxon>
        <taxon>Bacillota</taxon>
        <taxon>Clostridia</taxon>
        <taxon>Lachnospirales</taxon>
        <taxon>Anaerotignaceae</taxon>
        <taxon>Anaerotignum</taxon>
    </lineage>
</organism>
<evidence type="ECO:0000256" key="4">
    <source>
        <dbReference type="ARBA" id="ARBA00023002"/>
    </source>
</evidence>
<evidence type="ECO:0000256" key="6">
    <source>
        <dbReference type="RuleBase" id="RU000414"/>
    </source>
</evidence>
<gene>
    <name evidence="9" type="primary">sodA</name>
    <name evidence="9" type="ORF">CPRO_10610</name>
    <name evidence="10" type="ORF">SAMN02745151_02168</name>
</gene>
<feature type="domain" description="Manganese/iron superoxide dismutase N-terminal" evidence="7">
    <location>
        <begin position="12"/>
        <end position="94"/>
    </location>
</feature>
<evidence type="ECO:0000313" key="10">
    <source>
        <dbReference type="EMBL" id="SHE90810.1"/>
    </source>
</evidence>
<dbReference type="GO" id="GO:0004784">
    <property type="term" value="F:superoxide dismutase activity"/>
    <property type="evidence" value="ECO:0007669"/>
    <property type="project" value="UniProtKB-EC"/>
</dbReference>
<proteinExistence type="inferred from homology"/>
<dbReference type="SUPFAM" id="SSF46609">
    <property type="entry name" value="Fe,Mn superoxide dismutase (SOD), N-terminal domain"/>
    <property type="match status" value="1"/>
</dbReference>
<dbReference type="KEGG" id="cpro:CPRO_10610"/>
<dbReference type="PRINTS" id="PR01703">
    <property type="entry name" value="MNSODISMTASE"/>
</dbReference>
<dbReference type="RefSeq" id="WP_066048656.1">
    <property type="nucleotide sequence ID" value="NZ_CP014223.1"/>
</dbReference>
<evidence type="ECO:0000259" key="7">
    <source>
        <dbReference type="Pfam" id="PF00081"/>
    </source>
</evidence>
<protein>
    <recommendedName>
        <fullName evidence="2 6">Superoxide dismutase</fullName>
        <ecNumber evidence="2 6">1.15.1.1</ecNumber>
    </recommendedName>
</protein>